<dbReference type="PANTHER" id="PTHR31234">
    <property type="entry name" value="LATE EMBRYOGENESIS ABUNDANT (LEA) HYDROXYPROLINE-RICH GLYCOPROTEIN FAMILY"/>
    <property type="match status" value="1"/>
</dbReference>
<dbReference type="GO" id="GO:0098542">
    <property type="term" value="P:defense response to other organism"/>
    <property type="evidence" value="ECO:0007669"/>
    <property type="project" value="InterPro"/>
</dbReference>
<dbReference type="PANTHER" id="PTHR31234:SF2">
    <property type="entry name" value="OS05G0199100 PROTEIN"/>
    <property type="match status" value="1"/>
</dbReference>
<comment type="subcellular location">
    <subcellularLocation>
        <location evidence="1">Membrane</location>
    </subcellularLocation>
</comment>
<organism evidence="5 6">
    <name type="scientific">Helianthus annuus</name>
    <name type="common">Common sunflower</name>
    <dbReference type="NCBI Taxonomy" id="4232"/>
    <lineage>
        <taxon>Eukaryota</taxon>
        <taxon>Viridiplantae</taxon>
        <taxon>Streptophyta</taxon>
        <taxon>Embryophyta</taxon>
        <taxon>Tracheophyta</taxon>
        <taxon>Spermatophyta</taxon>
        <taxon>Magnoliopsida</taxon>
        <taxon>eudicotyledons</taxon>
        <taxon>Gunneridae</taxon>
        <taxon>Pentapetalae</taxon>
        <taxon>asterids</taxon>
        <taxon>campanulids</taxon>
        <taxon>Asterales</taxon>
        <taxon>Asteraceae</taxon>
        <taxon>Asteroideae</taxon>
        <taxon>Heliantheae alliance</taxon>
        <taxon>Heliantheae</taxon>
        <taxon>Helianthus</taxon>
    </lineage>
</organism>
<dbReference type="EMBL" id="MNCJ02000321">
    <property type="protein sequence ID" value="KAF5803588.1"/>
    <property type="molecule type" value="Genomic_DNA"/>
</dbReference>
<keyword evidence="6" id="KW-1185">Reference proteome</keyword>
<feature type="compositionally biased region" description="Polar residues" evidence="3">
    <location>
        <begin position="10"/>
        <end position="22"/>
    </location>
</feature>
<keyword evidence="4" id="KW-1133">Transmembrane helix</keyword>
<reference evidence="5" key="2">
    <citation type="submission" date="2020-06" db="EMBL/GenBank/DDBJ databases">
        <title>Helianthus annuus Genome sequencing and assembly Release 2.</title>
        <authorList>
            <person name="Gouzy J."/>
            <person name="Langlade N."/>
            <person name="Munos S."/>
        </authorList>
    </citation>
    <scope>NUCLEOTIDE SEQUENCE</scope>
    <source>
        <tissue evidence="5">Leaves</tissue>
    </source>
</reference>
<name>A0A9K3NLA9_HELAN</name>
<gene>
    <name evidence="5" type="ORF">HanXRQr2_Chr06g0273141</name>
</gene>
<protein>
    <recommendedName>
        <fullName evidence="7">Late embryogenesis abundant protein, LEA-14</fullName>
    </recommendedName>
</protein>
<dbReference type="Proteomes" id="UP000215914">
    <property type="component" value="Unassembled WGS sequence"/>
</dbReference>
<reference evidence="5" key="1">
    <citation type="journal article" date="2017" name="Nature">
        <title>The sunflower genome provides insights into oil metabolism, flowering and Asterid evolution.</title>
        <authorList>
            <person name="Badouin H."/>
            <person name="Gouzy J."/>
            <person name="Grassa C.J."/>
            <person name="Murat F."/>
            <person name="Staton S.E."/>
            <person name="Cottret L."/>
            <person name="Lelandais-Briere C."/>
            <person name="Owens G.L."/>
            <person name="Carrere S."/>
            <person name="Mayjonade B."/>
            <person name="Legrand L."/>
            <person name="Gill N."/>
            <person name="Kane N.C."/>
            <person name="Bowers J.E."/>
            <person name="Hubner S."/>
            <person name="Bellec A."/>
            <person name="Berard A."/>
            <person name="Berges H."/>
            <person name="Blanchet N."/>
            <person name="Boniface M.C."/>
            <person name="Brunel D."/>
            <person name="Catrice O."/>
            <person name="Chaidir N."/>
            <person name="Claudel C."/>
            <person name="Donnadieu C."/>
            <person name="Faraut T."/>
            <person name="Fievet G."/>
            <person name="Helmstetter N."/>
            <person name="King M."/>
            <person name="Knapp S.J."/>
            <person name="Lai Z."/>
            <person name="Le Paslier M.C."/>
            <person name="Lippi Y."/>
            <person name="Lorenzon L."/>
            <person name="Mandel J.R."/>
            <person name="Marage G."/>
            <person name="Marchand G."/>
            <person name="Marquand E."/>
            <person name="Bret-Mestries E."/>
            <person name="Morien E."/>
            <person name="Nambeesan S."/>
            <person name="Nguyen T."/>
            <person name="Pegot-Espagnet P."/>
            <person name="Pouilly N."/>
            <person name="Raftis F."/>
            <person name="Sallet E."/>
            <person name="Schiex T."/>
            <person name="Thomas J."/>
            <person name="Vandecasteele C."/>
            <person name="Vares D."/>
            <person name="Vear F."/>
            <person name="Vautrin S."/>
            <person name="Crespi M."/>
            <person name="Mangin B."/>
            <person name="Burke J.M."/>
            <person name="Salse J."/>
            <person name="Munos S."/>
            <person name="Vincourt P."/>
            <person name="Rieseberg L.H."/>
            <person name="Langlade N.B."/>
        </authorList>
    </citation>
    <scope>NUCLEOTIDE SEQUENCE</scope>
    <source>
        <tissue evidence="5">Leaves</tissue>
    </source>
</reference>
<evidence type="ECO:0000313" key="5">
    <source>
        <dbReference type="EMBL" id="KAF5803588.1"/>
    </source>
</evidence>
<proteinExistence type="predicted"/>
<dbReference type="Gramene" id="mRNA:HanXRQr2_Chr06g0273141">
    <property type="protein sequence ID" value="CDS:HanXRQr2_Chr06g0273141.1"/>
    <property type="gene ID" value="HanXRQr2_Chr06g0273141"/>
</dbReference>
<evidence type="ECO:0000256" key="2">
    <source>
        <dbReference type="ARBA" id="ARBA00023136"/>
    </source>
</evidence>
<dbReference type="InterPro" id="IPR044839">
    <property type="entry name" value="NDR1-like"/>
</dbReference>
<evidence type="ECO:0000256" key="1">
    <source>
        <dbReference type="ARBA" id="ARBA00004370"/>
    </source>
</evidence>
<sequence length="132" mass="14779">MADKIHHSSKQFTGKPNPNFSASKPRPVCRPQALRNRRSCCCRFCLWITVVLLVLIHIAAAAGGAFYVLYRPHRPSFAVTSLQVVQFNLTSSNQLNTKFNFIVTARNPNKKISFGFDSVSVAPAILTRIYIL</sequence>
<evidence type="ECO:0000256" key="4">
    <source>
        <dbReference type="SAM" id="Phobius"/>
    </source>
</evidence>
<feature type="region of interest" description="Disordered" evidence="3">
    <location>
        <begin position="1"/>
        <end position="26"/>
    </location>
</feature>
<dbReference type="GO" id="GO:0016020">
    <property type="term" value="C:membrane"/>
    <property type="evidence" value="ECO:0007669"/>
    <property type="project" value="UniProtKB-SubCell"/>
</dbReference>
<keyword evidence="2 4" id="KW-0472">Membrane</keyword>
<accession>A0A9K3NLA9</accession>
<dbReference type="AlphaFoldDB" id="A0A9K3NLA9"/>
<feature type="transmembrane region" description="Helical" evidence="4">
    <location>
        <begin position="44"/>
        <end position="70"/>
    </location>
</feature>
<evidence type="ECO:0000313" key="6">
    <source>
        <dbReference type="Proteomes" id="UP000215914"/>
    </source>
</evidence>
<evidence type="ECO:0000256" key="3">
    <source>
        <dbReference type="SAM" id="MobiDB-lite"/>
    </source>
</evidence>
<comment type="caution">
    <text evidence="5">The sequence shown here is derived from an EMBL/GenBank/DDBJ whole genome shotgun (WGS) entry which is preliminary data.</text>
</comment>
<evidence type="ECO:0008006" key="7">
    <source>
        <dbReference type="Google" id="ProtNLM"/>
    </source>
</evidence>
<keyword evidence="4" id="KW-0812">Transmembrane</keyword>